<protein>
    <submittedName>
        <fullName evidence="2">Polysaccharide pyruvyl transferase family protein</fullName>
    </submittedName>
</protein>
<accession>A0A926IV31</accession>
<dbReference type="Proteomes" id="UP000647416">
    <property type="component" value="Unassembled WGS sequence"/>
</dbReference>
<evidence type="ECO:0000313" key="3">
    <source>
        <dbReference type="Proteomes" id="UP000647416"/>
    </source>
</evidence>
<dbReference type="RefSeq" id="WP_262432792.1">
    <property type="nucleotide sequence ID" value="NZ_JACRTE010000041.1"/>
</dbReference>
<gene>
    <name evidence="2" type="ORF">H8706_11710</name>
</gene>
<dbReference type="Pfam" id="PF04230">
    <property type="entry name" value="PS_pyruv_trans"/>
    <property type="match status" value="1"/>
</dbReference>
<feature type="domain" description="Polysaccharide pyruvyl transferase" evidence="1">
    <location>
        <begin position="15"/>
        <end position="271"/>
    </location>
</feature>
<name>A0A926IV31_9FIRM</name>
<evidence type="ECO:0000313" key="2">
    <source>
        <dbReference type="EMBL" id="MBC8597523.1"/>
    </source>
</evidence>
<organism evidence="2 3">
    <name type="scientific">Qingrenia yutianensis</name>
    <dbReference type="NCBI Taxonomy" id="2763676"/>
    <lineage>
        <taxon>Bacteria</taxon>
        <taxon>Bacillati</taxon>
        <taxon>Bacillota</taxon>
        <taxon>Clostridia</taxon>
        <taxon>Eubacteriales</taxon>
        <taxon>Oscillospiraceae</taxon>
        <taxon>Qingrenia</taxon>
    </lineage>
</organism>
<proteinExistence type="predicted"/>
<dbReference type="GO" id="GO:0016740">
    <property type="term" value="F:transferase activity"/>
    <property type="evidence" value="ECO:0007669"/>
    <property type="project" value="UniProtKB-KW"/>
</dbReference>
<keyword evidence="2" id="KW-0808">Transferase</keyword>
<sequence>MSIGIVTYYNAINEGAFLQAYCLKNFIESCSTSKVYFVPNKSADIFSIQKKQLLQTKNPRLFWVNLNRIIANRKAQKAYLSIGTINKNYDIVVVGSDEMWNEKNKAFNKYNTAASVNAETRISYAVSMGNFDETLSRDSIKEISKFVAISVRDLNSKKILEAAGFTNVSVHLDPVFLYQIPSQLPKIRKSFIMIYGSISNETTVRKIKEYAHRNGFVTLSVDIYNKWCDVNVAAKNPFQFVGYIDKTNLIITNMFHGTMLSVVRNKSFISIQTERRKKKIEYASKKLMFTERCVDEQFDWDIEDVLKNKLDFQIINSVIEQEKCFVREYFARILLNKRE</sequence>
<reference evidence="2" key="1">
    <citation type="submission" date="2020-08" db="EMBL/GenBank/DDBJ databases">
        <title>Genome public.</title>
        <authorList>
            <person name="Liu C."/>
            <person name="Sun Q."/>
        </authorList>
    </citation>
    <scope>NUCLEOTIDE SEQUENCE</scope>
    <source>
        <strain evidence="2">NSJ-50</strain>
    </source>
</reference>
<dbReference type="AlphaFoldDB" id="A0A926IV31"/>
<keyword evidence="3" id="KW-1185">Reference proteome</keyword>
<dbReference type="InterPro" id="IPR007345">
    <property type="entry name" value="Polysacch_pyruvyl_Trfase"/>
</dbReference>
<comment type="caution">
    <text evidence="2">The sequence shown here is derived from an EMBL/GenBank/DDBJ whole genome shotgun (WGS) entry which is preliminary data.</text>
</comment>
<dbReference type="EMBL" id="JACRTE010000041">
    <property type="protein sequence ID" value="MBC8597523.1"/>
    <property type="molecule type" value="Genomic_DNA"/>
</dbReference>
<evidence type="ECO:0000259" key="1">
    <source>
        <dbReference type="Pfam" id="PF04230"/>
    </source>
</evidence>